<keyword evidence="7 9" id="KW-1133">Transmembrane helix</keyword>
<evidence type="ECO:0000313" key="10">
    <source>
        <dbReference type="EMBL" id="MBB5754567.1"/>
    </source>
</evidence>
<dbReference type="Pfam" id="PF03186">
    <property type="entry name" value="CobD_Cbib"/>
    <property type="match status" value="1"/>
</dbReference>
<evidence type="ECO:0000256" key="8">
    <source>
        <dbReference type="ARBA" id="ARBA00023136"/>
    </source>
</evidence>
<evidence type="ECO:0000256" key="2">
    <source>
        <dbReference type="ARBA" id="ARBA00004953"/>
    </source>
</evidence>
<feature type="transmembrane region" description="Helical" evidence="9">
    <location>
        <begin position="303"/>
        <end position="323"/>
    </location>
</feature>
<reference evidence="10 11" key="1">
    <citation type="submission" date="2020-08" db="EMBL/GenBank/DDBJ databases">
        <title>Genomic Encyclopedia of Type Strains, Phase IV (KMG-IV): sequencing the most valuable type-strain genomes for metagenomic binning, comparative biology and taxonomic classification.</title>
        <authorList>
            <person name="Goeker M."/>
        </authorList>
    </citation>
    <scope>NUCLEOTIDE SEQUENCE [LARGE SCALE GENOMIC DNA]</scope>
    <source>
        <strain evidence="10 11">DSM 16268</strain>
    </source>
</reference>
<keyword evidence="11" id="KW-1185">Reference proteome</keyword>
<dbReference type="UniPathway" id="UPA00148"/>
<comment type="pathway">
    <text evidence="2 9">Cofactor biosynthesis; adenosylcobalamin biosynthesis.</text>
</comment>
<dbReference type="GO" id="GO:0048472">
    <property type="term" value="F:threonine-phosphate decarboxylase activity"/>
    <property type="evidence" value="ECO:0007669"/>
    <property type="project" value="InterPro"/>
</dbReference>
<dbReference type="GO" id="GO:0015420">
    <property type="term" value="F:ABC-type vitamin B12 transporter activity"/>
    <property type="evidence" value="ECO:0007669"/>
    <property type="project" value="UniProtKB-UniRule"/>
</dbReference>
<evidence type="ECO:0000313" key="11">
    <source>
        <dbReference type="Proteomes" id="UP000523821"/>
    </source>
</evidence>
<evidence type="ECO:0000256" key="4">
    <source>
        <dbReference type="ARBA" id="ARBA00022475"/>
    </source>
</evidence>
<name>A0A7W9L3H8_9HYPH</name>
<organism evidence="10 11">
    <name type="scientific">Prosthecomicrobium pneumaticum</name>
    <dbReference type="NCBI Taxonomy" id="81895"/>
    <lineage>
        <taxon>Bacteria</taxon>
        <taxon>Pseudomonadati</taxon>
        <taxon>Pseudomonadota</taxon>
        <taxon>Alphaproteobacteria</taxon>
        <taxon>Hyphomicrobiales</taxon>
        <taxon>Kaistiaceae</taxon>
        <taxon>Prosthecomicrobium</taxon>
    </lineage>
</organism>
<evidence type="ECO:0000256" key="9">
    <source>
        <dbReference type="HAMAP-Rule" id="MF_00024"/>
    </source>
</evidence>
<evidence type="ECO:0000256" key="3">
    <source>
        <dbReference type="ARBA" id="ARBA00006263"/>
    </source>
</evidence>
<dbReference type="HAMAP" id="MF_00024">
    <property type="entry name" value="CobD_CbiB"/>
    <property type="match status" value="1"/>
</dbReference>
<comment type="caution">
    <text evidence="10">The sequence shown here is derived from an EMBL/GenBank/DDBJ whole genome shotgun (WGS) entry which is preliminary data.</text>
</comment>
<dbReference type="GO" id="GO:0009236">
    <property type="term" value="P:cobalamin biosynthetic process"/>
    <property type="evidence" value="ECO:0007669"/>
    <property type="project" value="UniProtKB-UniRule"/>
</dbReference>
<evidence type="ECO:0000256" key="6">
    <source>
        <dbReference type="ARBA" id="ARBA00022692"/>
    </source>
</evidence>
<keyword evidence="8 9" id="KW-0472">Membrane</keyword>
<evidence type="ECO:0000256" key="1">
    <source>
        <dbReference type="ARBA" id="ARBA00004651"/>
    </source>
</evidence>
<keyword evidence="6 9" id="KW-0812">Transmembrane</keyword>
<proteinExistence type="inferred from homology"/>
<dbReference type="PANTHER" id="PTHR34308:SF1">
    <property type="entry name" value="COBALAMIN BIOSYNTHESIS PROTEIN CBIB"/>
    <property type="match status" value="1"/>
</dbReference>
<dbReference type="NCBIfam" id="TIGR00380">
    <property type="entry name" value="cobal_cbiB"/>
    <property type="match status" value="1"/>
</dbReference>
<protein>
    <recommendedName>
        <fullName evidence="9">Cobalamin biosynthesis protein CobD</fullName>
    </recommendedName>
</protein>
<dbReference type="GO" id="GO:0016874">
    <property type="term" value="F:ligase activity"/>
    <property type="evidence" value="ECO:0007669"/>
    <property type="project" value="UniProtKB-KW"/>
</dbReference>
<dbReference type="GO" id="GO:0005886">
    <property type="term" value="C:plasma membrane"/>
    <property type="evidence" value="ECO:0007669"/>
    <property type="project" value="UniProtKB-SubCell"/>
</dbReference>
<comment type="caution">
    <text evidence="9">Lacks conserved residue(s) required for the propagation of feature annotation.</text>
</comment>
<dbReference type="RefSeq" id="WP_343061201.1">
    <property type="nucleotide sequence ID" value="NZ_JACHOO010000009.1"/>
</dbReference>
<keyword evidence="10" id="KW-0436">Ligase</keyword>
<evidence type="ECO:0000256" key="5">
    <source>
        <dbReference type="ARBA" id="ARBA00022573"/>
    </source>
</evidence>
<dbReference type="EMBL" id="JACHOO010000009">
    <property type="protein sequence ID" value="MBB5754567.1"/>
    <property type="molecule type" value="Genomic_DNA"/>
</dbReference>
<dbReference type="InterPro" id="IPR004485">
    <property type="entry name" value="Cobalamin_biosynth_CobD/CbiB"/>
</dbReference>
<keyword evidence="4 9" id="KW-1003">Cell membrane</keyword>
<gene>
    <name evidence="9" type="primary">cobD</name>
    <name evidence="10" type="ORF">GGQ63_003655</name>
</gene>
<comment type="function">
    <text evidence="9">Converts cobyric acid to cobinamide by the addition of aminopropanol on the F carboxylic group.</text>
</comment>
<sequence>MIADWLDLHFAALALALLVDAAIGDPDWLWRRLPHPVTWFGALIGLLDRTLNREDMATPTRRALGVVAVVLLVAVAIAAGVALDWLFDNSWWGFFATVLVVAVMLAGRSLYDHVRAVADAFDRGGLPAARTAVARIVGRDPDSLDEAGVCRAAVESAAENFSDGLVAPAFWFAAAGLPGLLAYKAINTADSMIGHRTPRHEAFGWAAARLDDLVNLPASRIAAGLIVLAAPVVGGRIPDAFAAMLDDARKHRSPNAGWPEAAAAGALRLALAGPRRYHGVVVDDPFLNPAGRRGVRPRDIREALKLMIAAAALGWLVLATFALS</sequence>
<dbReference type="Proteomes" id="UP000523821">
    <property type="component" value="Unassembled WGS sequence"/>
</dbReference>
<feature type="transmembrane region" description="Helical" evidence="9">
    <location>
        <begin position="63"/>
        <end position="83"/>
    </location>
</feature>
<comment type="subcellular location">
    <subcellularLocation>
        <location evidence="1 9">Cell membrane</location>
        <topology evidence="1 9">Multi-pass membrane protein</topology>
    </subcellularLocation>
</comment>
<accession>A0A7W9L3H8</accession>
<evidence type="ECO:0000256" key="7">
    <source>
        <dbReference type="ARBA" id="ARBA00022989"/>
    </source>
</evidence>
<dbReference type="PANTHER" id="PTHR34308">
    <property type="entry name" value="COBALAMIN BIOSYNTHESIS PROTEIN CBIB"/>
    <property type="match status" value="1"/>
</dbReference>
<comment type="similarity">
    <text evidence="3 9">Belongs to the CobD/CbiB family.</text>
</comment>
<keyword evidence="5 9" id="KW-0169">Cobalamin biosynthesis</keyword>
<feature type="transmembrane region" description="Helical" evidence="9">
    <location>
        <begin position="89"/>
        <end position="107"/>
    </location>
</feature>
<dbReference type="AlphaFoldDB" id="A0A7W9L3H8"/>